<dbReference type="Proteomes" id="UP001280156">
    <property type="component" value="Unassembled WGS sequence"/>
</dbReference>
<organism evidence="2 3">
    <name type="scientific">Mesorhizobium humile</name>
    <dbReference type="NCBI Taxonomy" id="3072313"/>
    <lineage>
        <taxon>Bacteria</taxon>
        <taxon>Pseudomonadati</taxon>
        <taxon>Pseudomonadota</taxon>
        <taxon>Alphaproteobacteria</taxon>
        <taxon>Hyphomicrobiales</taxon>
        <taxon>Phyllobacteriaceae</taxon>
        <taxon>Mesorhizobium</taxon>
    </lineage>
</organism>
<reference evidence="2 3" key="1">
    <citation type="submission" date="2023-08" db="EMBL/GenBank/DDBJ databases">
        <title>Implementing the SeqCode for naming new Mesorhizobium species isolated from Vachellia karroo root nodules.</title>
        <authorList>
            <person name="Van Lill M."/>
        </authorList>
    </citation>
    <scope>NUCLEOTIDE SEQUENCE [LARGE SCALE GENOMIC DNA]</scope>
    <source>
        <strain evidence="2 3">VK2B</strain>
    </source>
</reference>
<dbReference type="RefSeq" id="WP_320298629.1">
    <property type="nucleotide sequence ID" value="NZ_JAVIIU010000018.1"/>
</dbReference>
<evidence type="ECO:0000313" key="2">
    <source>
        <dbReference type="EMBL" id="MDX8488377.1"/>
    </source>
</evidence>
<evidence type="ECO:0008006" key="4">
    <source>
        <dbReference type="Google" id="ProtNLM"/>
    </source>
</evidence>
<evidence type="ECO:0000313" key="3">
    <source>
        <dbReference type="Proteomes" id="UP001280156"/>
    </source>
</evidence>
<sequence length="659" mass="72689">MRISLSGWASSGLRCPDIEIKLAGKSGEPAKVALVQMPNGTGKTTTLELIRATLTGQASTWAPTRIRDYRRPGDNRDKGEFRVALLLDRRPLTIELILDFENGTASYRTTTPGSGGVVGRWQPPPSILKFLTPDFLHLFIFDGEFADKLLKQDAGRADEAISALCQLDLLDIVAQTTESQWKKRTSQGGAKTAAALTKLNGLRDTLLRRRSDLEKARDVAQRKIDAGSVAAADLTKKIADRLGSVEATRVQHAEAILALQSANNAVSKASGEVMDLLRMPLAVHKSFSESLVELRDNLDHLKLPENTSAQFFADLVQEPDCICGRPMSDVARDEILKRAKGYLDMEESGTINALKHDISMFVAAPGDEPAYVLLDRVLKELTSARRQQREAGQTLRALAKKLIDEGDELLKEWQDTLGALETELARCKQVLQEINAPSGEDTDEPIMSMKLVEKKLDEVGKDIAKLSETVDLRSKTDIIEAILKQAAGLARDEIRAELVQESNKRLSVILANDPLRIDRIDKSLHLANQSGASVGQKLSVGYTFLMSALNRGNNDFPLIVDSPANSIDEGVRRNIGKLIPELCTQFVGFTINTERAGFVQALEKVCEDCLFLTVFRRTEGTKRLERTLPPVGVTKTDNAVLVNNRDYFMSFDLTDEKDI</sequence>
<proteinExistence type="predicted"/>
<protein>
    <recommendedName>
        <fullName evidence="4">Rad50/SbcC-type AAA domain-containing protein</fullName>
    </recommendedName>
</protein>
<gene>
    <name evidence="2" type="ORF">RFM52_24695</name>
</gene>
<accession>A0ABU4YRK7</accession>
<dbReference type="SUPFAM" id="SSF52540">
    <property type="entry name" value="P-loop containing nucleoside triphosphate hydrolases"/>
    <property type="match status" value="1"/>
</dbReference>
<keyword evidence="1" id="KW-0175">Coiled coil</keyword>
<name>A0ABU4YRK7_9HYPH</name>
<evidence type="ECO:0000256" key="1">
    <source>
        <dbReference type="SAM" id="Coils"/>
    </source>
</evidence>
<comment type="caution">
    <text evidence="2">The sequence shown here is derived from an EMBL/GenBank/DDBJ whole genome shotgun (WGS) entry which is preliminary data.</text>
</comment>
<dbReference type="Gene3D" id="3.40.50.300">
    <property type="entry name" value="P-loop containing nucleotide triphosphate hydrolases"/>
    <property type="match status" value="2"/>
</dbReference>
<dbReference type="InterPro" id="IPR027417">
    <property type="entry name" value="P-loop_NTPase"/>
</dbReference>
<keyword evidence="3" id="KW-1185">Reference proteome</keyword>
<dbReference type="EMBL" id="JAVIIV010000019">
    <property type="protein sequence ID" value="MDX8488377.1"/>
    <property type="molecule type" value="Genomic_DNA"/>
</dbReference>
<feature type="coiled-coil region" evidence="1">
    <location>
        <begin position="410"/>
        <end position="469"/>
    </location>
</feature>